<evidence type="ECO:0000313" key="9">
    <source>
        <dbReference type="Proteomes" id="UP000039021"/>
    </source>
</evidence>
<dbReference type="Proteomes" id="UP000039021">
    <property type="component" value="Unassembled WGS sequence"/>
</dbReference>
<dbReference type="Proteomes" id="UP000048289">
    <property type="component" value="Unassembled WGS sequence"/>
</dbReference>
<proteinExistence type="predicted"/>
<evidence type="ECO:0000313" key="4">
    <source>
        <dbReference type="EMBL" id="CKS60074.1"/>
    </source>
</evidence>
<dbReference type="EMBL" id="CGCX01000923">
    <property type="protein sequence ID" value="CFR85676.1"/>
    <property type="molecule type" value="Genomic_DNA"/>
</dbReference>
<reference evidence="9 10" key="2">
    <citation type="submission" date="2015-03" db="EMBL/GenBank/DDBJ databases">
        <authorList>
            <consortium name="Pathogen Informatics"/>
        </authorList>
    </citation>
    <scope>NUCLEOTIDE SEQUENCE [LARGE SCALE GENOMIC DNA]</scope>
    <source>
        <strain evidence="4 16">Bir 185</strain>
        <strain evidence="5 15">Bir 187</strain>
        <strain evidence="3 12">C09601061</strain>
        <strain evidence="6 10">D00501624</strain>
        <strain evidence="7 11">G09801536</strain>
        <strain evidence="1 14">G09901357</strain>
        <strain evidence="2 13">H09601792</strain>
        <strain evidence="9">N09902308</strain>
    </source>
</reference>
<organism evidence="7 11">
    <name type="scientific">Mycobacterium tuberculosis</name>
    <dbReference type="NCBI Taxonomy" id="1773"/>
    <lineage>
        <taxon>Bacteria</taxon>
        <taxon>Bacillati</taxon>
        <taxon>Actinomycetota</taxon>
        <taxon>Actinomycetes</taxon>
        <taxon>Mycobacteriales</taxon>
        <taxon>Mycobacteriaceae</taxon>
        <taxon>Mycobacterium</taxon>
        <taxon>Mycobacterium tuberculosis complex</taxon>
    </lineage>
</organism>
<sequence>MPQYSANTTNPVATRMYHHPTPPVIAEFSRTNAFSATLEYTTETTIMATMTTEAGMKTAG</sequence>
<dbReference type="Proteomes" id="UP000045842">
    <property type="component" value="Unassembled WGS sequence"/>
</dbReference>
<evidence type="ECO:0000313" key="11">
    <source>
        <dbReference type="Proteomes" id="UP000045842"/>
    </source>
</evidence>
<dbReference type="Proteomes" id="UP000050164">
    <property type="component" value="Unassembled WGS sequence"/>
</dbReference>
<evidence type="ECO:0000313" key="8">
    <source>
        <dbReference type="EMBL" id="COY20746.1"/>
    </source>
</evidence>
<dbReference type="AlphaFoldDB" id="A0A655JGM7"/>
<evidence type="ECO:0000313" key="15">
    <source>
        <dbReference type="Proteomes" id="UP000049023"/>
    </source>
</evidence>
<dbReference type="Proteomes" id="UP000046947">
    <property type="component" value="Unassembled WGS sequence"/>
</dbReference>
<dbReference type="EMBL" id="CFOE01001157">
    <property type="protein sequence ID" value="CFE48633.1"/>
    <property type="molecule type" value="Genomic_DNA"/>
</dbReference>
<evidence type="ECO:0000313" key="5">
    <source>
        <dbReference type="EMBL" id="CKS60410.1"/>
    </source>
</evidence>
<dbReference type="Proteomes" id="UP000046680">
    <property type="component" value="Unassembled WGS sequence"/>
</dbReference>
<evidence type="ECO:0000313" key="12">
    <source>
        <dbReference type="Proteomes" id="UP000046680"/>
    </source>
</evidence>
<dbReference type="Proteomes" id="UP000039217">
    <property type="component" value="Unassembled WGS sequence"/>
</dbReference>
<protein>
    <submittedName>
        <fullName evidence="7">Uncharacterized protein</fullName>
    </submittedName>
</protein>
<dbReference type="EMBL" id="CSAD01001143">
    <property type="protein sequence ID" value="COW89988.1"/>
    <property type="molecule type" value="Genomic_DNA"/>
</dbReference>
<reference evidence="8" key="1">
    <citation type="submission" date="2015-03" db="EMBL/GenBank/DDBJ databases">
        <authorList>
            <consortium name="Pathogen Informatics"/>
            <person name="Murphy D."/>
        </authorList>
    </citation>
    <scope>NUCLEOTIDE SEQUENCE</scope>
    <source>
        <strain evidence="8">N09902308</strain>
    </source>
</reference>
<evidence type="ECO:0000313" key="14">
    <source>
        <dbReference type="Proteomes" id="UP000048289"/>
    </source>
</evidence>
<evidence type="ECO:0000313" key="7">
    <source>
        <dbReference type="EMBL" id="COW89988.1"/>
    </source>
</evidence>
<dbReference type="EMBL" id="CNFT01000942">
    <property type="protein sequence ID" value="CKS60074.1"/>
    <property type="molecule type" value="Genomic_DNA"/>
</dbReference>
<gene>
    <name evidence="3" type="ORF">ERS007657_02409</name>
    <name evidence="6" type="ORF">ERS007661_02392</name>
    <name evidence="7" type="ORF">ERS007679_04451</name>
    <name evidence="1" type="ORF">ERS007681_04536</name>
    <name evidence="2" type="ORF">ERS007688_04322</name>
    <name evidence="8" type="ORF">ERS007739_02258</name>
    <name evidence="4" type="ORF">ERS027659_03324</name>
    <name evidence="5" type="ORF">ERS027661_03301</name>
</gene>
<evidence type="ECO:0000313" key="2">
    <source>
        <dbReference type="EMBL" id="CFE81791.1"/>
    </source>
</evidence>
<dbReference type="EMBL" id="CQQC01000832">
    <property type="protein sequence ID" value="CNV44235.1"/>
    <property type="molecule type" value="Genomic_DNA"/>
</dbReference>
<evidence type="ECO:0000313" key="13">
    <source>
        <dbReference type="Proteomes" id="UP000046947"/>
    </source>
</evidence>
<evidence type="ECO:0000313" key="10">
    <source>
        <dbReference type="Proteomes" id="UP000039217"/>
    </source>
</evidence>
<dbReference type="Proteomes" id="UP000049023">
    <property type="component" value="Unassembled WGS sequence"/>
</dbReference>
<evidence type="ECO:0000313" key="6">
    <source>
        <dbReference type="EMBL" id="CNV44235.1"/>
    </source>
</evidence>
<evidence type="ECO:0000313" key="3">
    <source>
        <dbReference type="EMBL" id="CFR85676.1"/>
    </source>
</evidence>
<dbReference type="EMBL" id="CNFU01000839">
    <property type="protein sequence ID" value="CKS60410.1"/>
    <property type="molecule type" value="Genomic_DNA"/>
</dbReference>
<dbReference type="EMBL" id="CFOH01001225">
    <property type="protein sequence ID" value="CFE81791.1"/>
    <property type="molecule type" value="Genomic_DNA"/>
</dbReference>
<name>A0A655JGM7_MYCTX</name>
<dbReference type="EMBL" id="CSBK01001007">
    <property type="protein sequence ID" value="COY20746.1"/>
    <property type="molecule type" value="Genomic_DNA"/>
</dbReference>
<evidence type="ECO:0000313" key="16">
    <source>
        <dbReference type="Proteomes" id="UP000050164"/>
    </source>
</evidence>
<accession>A0A655JGM7</accession>
<evidence type="ECO:0000313" key="1">
    <source>
        <dbReference type="EMBL" id="CFE48633.1"/>
    </source>
</evidence>